<dbReference type="PANTHER" id="PTHR37038:SF14">
    <property type="entry name" value="TRANSCRIPTIONAL ACTIVATOR"/>
    <property type="match status" value="1"/>
</dbReference>
<proteinExistence type="predicted"/>
<evidence type="ECO:0000313" key="3">
    <source>
        <dbReference type="Proteomes" id="UP001158045"/>
    </source>
</evidence>
<dbReference type="PANTHER" id="PTHR37038">
    <property type="entry name" value="TRANSCRIPTIONAL REGULATOR-RELATED"/>
    <property type="match status" value="1"/>
</dbReference>
<dbReference type="PROSITE" id="PS50943">
    <property type="entry name" value="HTH_CROC1"/>
    <property type="match status" value="1"/>
</dbReference>
<evidence type="ECO:0000313" key="2">
    <source>
        <dbReference type="EMBL" id="MDH8677402.1"/>
    </source>
</evidence>
<dbReference type="EMBL" id="JARYZI010000002">
    <property type="protein sequence ID" value="MDH8677402.1"/>
    <property type="molecule type" value="Genomic_DNA"/>
</dbReference>
<keyword evidence="3" id="KW-1185">Reference proteome</keyword>
<dbReference type="InterPro" id="IPR010982">
    <property type="entry name" value="Lambda_DNA-bd_dom_sf"/>
</dbReference>
<dbReference type="SMART" id="SM00530">
    <property type="entry name" value="HTH_XRE"/>
    <property type="match status" value="1"/>
</dbReference>
<sequence length="302" mass="36095">MRNLGTLIKKIRTDKQMSVKALAENICSEKFIYLIEKGERNPSVSVLSKIGYKLDLDLYEYLPYISCENPDFAKKVIDQFEVFRFNKELEKLYQLTNFVKDDPNFQTKTWSGEIDFNFAIYELFKTHDYDSTFFFIKRGIEKLDGKLDQFDKIELFSLPLTKLYNLLMLYYYNTQKNEKGDQLLAALYNEVHKKRKINAFKEIYISIAINYFYSFIEQKELIELEKALLEFKAFQLKCNKLSRIYITYFLLAKFYFIKGDNVAKNHFIDLFLVFGKIIDSQKDYQDLKKIDFIQDYINSKYA</sequence>
<comment type="caution">
    <text evidence="2">The sequence shown here is derived from an EMBL/GenBank/DDBJ whole genome shotgun (WGS) entry which is preliminary data.</text>
</comment>
<dbReference type="Proteomes" id="UP001158045">
    <property type="component" value="Unassembled WGS sequence"/>
</dbReference>
<dbReference type="SUPFAM" id="SSF47413">
    <property type="entry name" value="lambda repressor-like DNA-binding domains"/>
    <property type="match status" value="1"/>
</dbReference>
<dbReference type="InterPro" id="IPR001387">
    <property type="entry name" value="Cro/C1-type_HTH"/>
</dbReference>
<dbReference type="CDD" id="cd00093">
    <property type="entry name" value="HTH_XRE"/>
    <property type="match status" value="1"/>
</dbReference>
<accession>A0ABT6NAG1</accession>
<feature type="domain" description="HTH cro/C1-type" evidence="1">
    <location>
        <begin position="8"/>
        <end position="62"/>
    </location>
</feature>
<dbReference type="InterPro" id="IPR011990">
    <property type="entry name" value="TPR-like_helical_dom_sf"/>
</dbReference>
<dbReference type="InterPro" id="IPR053163">
    <property type="entry name" value="HTH-type_regulator_Rgg"/>
</dbReference>
<reference evidence="2 3" key="1">
    <citation type="submission" date="2023-04" db="EMBL/GenBank/DDBJ databases">
        <title>Fusibacter bizertensis strain WBS, isolated from littoral bottom sediments of the Arctic seas - biochemical and genomic analysis.</title>
        <authorList>
            <person name="Brioukhanov A.L."/>
        </authorList>
    </citation>
    <scope>NUCLEOTIDE SEQUENCE [LARGE SCALE GENOMIC DNA]</scope>
    <source>
        <strain evidence="2 3">WBS</strain>
    </source>
</reference>
<name>A0ABT6NAG1_9FIRM</name>
<gene>
    <name evidence="2" type="ORF">QE109_04540</name>
</gene>
<organism evidence="2 3">
    <name type="scientific">Fusibacter bizertensis</name>
    <dbReference type="NCBI Taxonomy" id="1488331"/>
    <lineage>
        <taxon>Bacteria</taxon>
        <taxon>Bacillati</taxon>
        <taxon>Bacillota</taxon>
        <taxon>Clostridia</taxon>
        <taxon>Eubacteriales</taxon>
        <taxon>Eubacteriales Family XII. Incertae Sedis</taxon>
        <taxon>Fusibacter</taxon>
    </lineage>
</organism>
<dbReference type="Pfam" id="PF01381">
    <property type="entry name" value="HTH_3"/>
    <property type="match status" value="1"/>
</dbReference>
<dbReference type="Gene3D" id="1.25.40.10">
    <property type="entry name" value="Tetratricopeptide repeat domain"/>
    <property type="match status" value="1"/>
</dbReference>
<dbReference type="RefSeq" id="WP_281093215.1">
    <property type="nucleotide sequence ID" value="NZ_JARYZI010000002.1"/>
</dbReference>
<evidence type="ECO:0000259" key="1">
    <source>
        <dbReference type="PROSITE" id="PS50943"/>
    </source>
</evidence>
<protein>
    <submittedName>
        <fullName evidence="2">Helix-turn-helix transcriptional regulator</fullName>
    </submittedName>
</protein>